<accession>A0A6A6TSC2</accession>
<evidence type="ECO:0000256" key="1">
    <source>
        <dbReference type="SAM" id="MobiDB-lite"/>
    </source>
</evidence>
<evidence type="ECO:0000313" key="2">
    <source>
        <dbReference type="EMBL" id="KAF2662712.1"/>
    </source>
</evidence>
<proteinExistence type="predicted"/>
<name>A0A6A6TSC2_9PLEO</name>
<gene>
    <name evidence="2" type="ORF">K491DRAFT_108</name>
</gene>
<organism evidence="2 3">
    <name type="scientific">Lophiostoma macrostomum CBS 122681</name>
    <dbReference type="NCBI Taxonomy" id="1314788"/>
    <lineage>
        <taxon>Eukaryota</taxon>
        <taxon>Fungi</taxon>
        <taxon>Dikarya</taxon>
        <taxon>Ascomycota</taxon>
        <taxon>Pezizomycotina</taxon>
        <taxon>Dothideomycetes</taxon>
        <taxon>Pleosporomycetidae</taxon>
        <taxon>Pleosporales</taxon>
        <taxon>Lophiostomataceae</taxon>
        <taxon>Lophiostoma</taxon>
    </lineage>
</organism>
<feature type="compositionally biased region" description="Low complexity" evidence="1">
    <location>
        <begin position="156"/>
        <end position="168"/>
    </location>
</feature>
<keyword evidence="3" id="KW-1185">Reference proteome</keyword>
<feature type="compositionally biased region" description="Polar residues" evidence="1">
    <location>
        <begin position="184"/>
        <end position="193"/>
    </location>
</feature>
<feature type="region of interest" description="Disordered" evidence="1">
    <location>
        <begin position="301"/>
        <end position="321"/>
    </location>
</feature>
<dbReference type="AlphaFoldDB" id="A0A6A6TSC2"/>
<sequence length="321" mass="34267">MGTSHPPRRENQPVTLWQAAKFEPCGTVTGRLAAHFCVLSRGAEPSGAGPMLSSQRIACTTNRKPRRPQKKVKRRPLEHTVLCDQQQQSSLAATAKDALEARLETRQGRRPCPYYTPLSRKTSSGALQLWEGAGAGADGCRQSERGGSSSRDCSSARPPLRPATTAARQSVRSAAQPGTKEPQGGSTSISRSSQFAFATGGRPEIMGGRGLLVALGRVGALSRANTANRKALPSLALSSQPSNQCTTGRSRTHLSTITRFAQQQRTPAAQLVRREEPSSAPYNVQPSRLVLAGTSACRRRVRQGLPNCPPPPLNTSPTSDS</sequence>
<protein>
    <submittedName>
        <fullName evidence="2">Uncharacterized protein</fullName>
    </submittedName>
</protein>
<evidence type="ECO:0000313" key="3">
    <source>
        <dbReference type="Proteomes" id="UP000799324"/>
    </source>
</evidence>
<feature type="region of interest" description="Disordered" evidence="1">
    <location>
        <begin position="136"/>
        <end position="193"/>
    </location>
</feature>
<dbReference type="Proteomes" id="UP000799324">
    <property type="component" value="Unassembled WGS sequence"/>
</dbReference>
<reference evidence="2" key="1">
    <citation type="journal article" date="2020" name="Stud. Mycol.">
        <title>101 Dothideomycetes genomes: a test case for predicting lifestyles and emergence of pathogens.</title>
        <authorList>
            <person name="Haridas S."/>
            <person name="Albert R."/>
            <person name="Binder M."/>
            <person name="Bloem J."/>
            <person name="Labutti K."/>
            <person name="Salamov A."/>
            <person name="Andreopoulos B."/>
            <person name="Baker S."/>
            <person name="Barry K."/>
            <person name="Bills G."/>
            <person name="Bluhm B."/>
            <person name="Cannon C."/>
            <person name="Castanera R."/>
            <person name="Culley D."/>
            <person name="Daum C."/>
            <person name="Ezra D."/>
            <person name="Gonzalez J."/>
            <person name="Henrissat B."/>
            <person name="Kuo A."/>
            <person name="Liang C."/>
            <person name="Lipzen A."/>
            <person name="Lutzoni F."/>
            <person name="Magnuson J."/>
            <person name="Mondo S."/>
            <person name="Nolan M."/>
            <person name="Ohm R."/>
            <person name="Pangilinan J."/>
            <person name="Park H.-J."/>
            <person name="Ramirez L."/>
            <person name="Alfaro M."/>
            <person name="Sun H."/>
            <person name="Tritt A."/>
            <person name="Yoshinaga Y."/>
            <person name="Zwiers L.-H."/>
            <person name="Turgeon B."/>
            <person name="Goodwin S."/>
            <person name="Spatafora J."/>
            <person name="Crous P."/>
            <person name="Grigoriev I."/>
        </authorList>
    </citation>
    <scope>NUCLEOTIDE SEQUENCE</scope>
    <source>
        <strain evidence="2">CBS 122681</strain>
    </source>
</reference>
<dbReference type="EMBL" id="MU004288">
    <property type="protein sequence ID" value="KAF2662712.1"/>
    <property type="molecule type" value="Genomic_DNA"/>
</dbReference>